<dbReference type="GO" id="GO:0006979">
    <property type="term" value="P:response to oxidative stress"/>
    <property type="evidence" value="ECO:0007669"/>
    <property type="project" value="InterPro"/>
</dbReference>
<dbReference type="RefSeq" id="WP_004570581.1">
    <property type="nucleotide sequence ID" value="NZ_CH724148.1"/>
</dbReference>
<dbReference type="Pfam" id="PF02566">
    <property type="entry name" value="OsmC"/>
    <property type="match status" value="1"/>
</dbReference>
<dbReference type="InterPro" id="IPR019904">
    <property type="entry name" value="Peroxiredoxin_OsmC"/>
</dbReference>
<dbReference type="NCBIfam" id="TIGR03562">
    <property type="entry name" value="osmo_induc_OsmC"/>
    <property type="match status" value="1"/>
</dbReference>
<dbReference type="InterPro" id="IPR036102">
    <property type="entry name" value="OsmC/Ohrsf"/>
</dbReference>
<name>A4C0H0_9FLAO</name>
<dbReference type="InterPro" id="IPR015946">
    <property type="entry name" value="KH_dom-like_a/b"/>
</dbReference>
<reference evidence="2 3" key="1">
    <citation type="submission" date="2006-02" db="EMBL/GenBank/DDBJ databases">
        <authorList>
            <person name="Murray A."/>
            <person name="Staley J."/>
            <person name="Ferriera S."/>
            <person name="Johnson J."/>
            <person name="Kravitz S."/>
            <person name="Halpern A."/>
            <person name="Remington K."/>
            <person name="Beeson K."/>
            <person name="Tran B."/>
            <person name="Rogers Y.-H."/>
            <person name="Friedman R."/>
            <person name="Venter J.C."/>
        </authorList>
    </citation>
    <scope>NUCLEOTIDE SEQUENCE [LARGE SCALE GENOMIC DNA]</scope>
    <source>
        <strain evidence="2 3">23-P</strain>
    </source>
</reference>
<dbReference type="EMBL" id="AAOG01000002">
    <property type="protein sequence ID" value="EAR12913.1"/>
    <property type="molecule type" value="Genomic_DNA"/>
</dbReference>
<gene>
    <name evidence="2" type="ORF">PI23P_09805</name>
</gene>
<dbReference type="eggNOG" id="COG1764">
    <property type="taxonomic scope" value="Bacteria"/>
</dbReference>
<dbReference type="OrthoDB" id="9807532at2"/>
<comment type="caution">
    <text evidence="2">The sequence shown here is derived from an EMBL/GenBank/DDBJ whole genome shotgun (WGS) entry which is preliminary data.</text>
</comment>
<feature type="region of interest" description="Disordered" evidence="1">
    <location>
        <begin position="1"/>
        <end position="24"/>
    </location>
</feature>
<dbReference type="PANTHER" id="PTHR42830:SF1">
    <property type="entry name" value="OSMOTICALLY INDUCIBLE FAMILY PROTEIN"/>
    <property type="match status" value="1"/>
</dbReference>
<evidence type="ECO:0000313" key="3">
    <source>
        <dbReference type="Proteomes" id="UP000003053"/>
    </source>
</evidence>
<dbReference type="STRING" id="313594.PI23P_09805"/>
<dbReference type="HOGENOM" id="CLU_106355_1_0_10"/>
<dbReference type="Gene3D" id="3.30.300.20">
    <property type="match status" value="1"/>
</dbReference>
<protein>
    <submittedName>
        <fullName evidence="2">Organic hydroperoxide reductase</fullName>
    </submittedName>
</protein>
<dbReference type="Proteomes" id="UP000003053">
    <property type="component" value="Unassembled WGS sequence"/>
</dbReference>
<evidence type="ECO:0000313" key="2">
    <source>
        <dbReference type="EMBL" id="EAR12913.1"/>
    </source>
</evidence>
<sequence length="141" mass="15381">MKFTRKASAAWEGSGKEGHGNITTGSKILEKTQYSFQTRFEDGEKGTNPEELIGAAHAGCFAMQLSFLLNEAEFTATTLDVDASVIFEDGTITKITLNLEGDVPNIDAEQFQQIAHKAKEVCPISKLLNTEIELKVTLKTA</sequence>
<dbReference type="GO" id="GO:0004601">
    <property type="term" value="F:peroxidase activity"/>
    <property type="evidence" value="ECO:0007669"/>
    <property type="project" value="InterPro"/>
</dbReference>
<dbReference type="InterPro" id="IPR003718">
    <property type="entry name" value="OsmC/Ohr_fam"/>
</dbReference>
<dbReference type="InterPro" id="IPR052707">
    <property type="entry name" value="OsmC_Ohr_Peroxiredoxin"/>
</dbReference>
<dbReference type="SUPFAM" id="SSF82784">
    <property type="entry name" value="OsmC-like"/>
    <property type="match status" value="1"/>
</dbReference>
<dbReference type="AlphaFoldDB" id="A4C0H0"/>
<evidence type="ECO:0000256" key="1">
    <source>
        <dbReference type="SAM" id="MobiDB-lite"/>
    </source>
</evidence>
<keyword evidence="3" id="KW-1185">Reference proteome</keyword>
<dbReference type="PANTHER" id="PTHR42830">
    <property type="entry name" value="OSMOTICALLY INDUCIBLE FAMILY PROTEIN"/>
    <property type="match status" value="1"/>
</dbReference>
<proteinExistence type="predicted"/>
<accession>A4C0H0</accession>
<organism evidence="2 3">
    <name type="scientific">Polaribacter irgensii 23-P</name>
    <dbReference type="NCBI Taxonomy" id="313594"/>
    <lineage>
        <taxon>Bacteria</taxon>
        <taxon>Pseudomonadati</taxon>
        <taxon>Bacteroidota</taxon>
        <taxon>Flavobacteriia</taxon>
        <taxon>Flavobacteriales</taxon>
        <taxon>Flavobacteriaceae</taxon>
    </lineage>
</organism>